<evidence type="ECO:0000256" key="1">
    <source>
        <dbReference type="SAM" id="MobiDB-lite"/>
    </source>
</evidence>
<proteinExistence type="predicted"/>
<dbReference type="PANTHER" id="PTHR36509">
    <property type="entry name" value="BLL3101 PROTEIN"/>
    <property type="match status" value="1"/>
</dbReference>
<evidence type="ECO:0000259" key="3">
    <source>
        <dbReference type="Pfam" id="PF06742"/>
    </source>
</evidence>
<dbReference type="EMBL" id="WNKS01000011">
    <property type="protein sequence ID" value="MTV31917.1"/>
    <property type="molecule type" value="Genomic_DNA"/>
</dbReference>
<feature type="compositionally biased region" description="Basic residues" evidence="1">
    <location>
        <begin position="22"/>
        <end position="34"/>
    </location>
</feature>
<evidence type="ECO:0000313" key="4">
    <source>
        <dbReference type="EMBL" id="MTV31917.1"/>
    </source>
</evidence>
<comment type="caution">
    <text evidence="4">The sequence shown here is derived from an EMBL/GenBank/DDBJ whole genome shotgun (WGS) entry which is preliminary data.</text>
</comment>
<feature type="domain" description="DUF1214" evidence="3">
    <location>
        <begin position="158"/>
        <end position="255"/>
    </location>
</feature>
<name>A0A6N8DND3_RHOAC</name>
<dbReference type="InterPro" id="IPR010621">
    <property type="entry name" value="DUF1214"/>
</dbReference>
<sequence>MRNGKFSGSPCPSRAGRTPRPCAKKRPAGARRRQACPARPWPASRACGAGPTPTPRRRRAQTDPFRRNRSTFSCGRLFRETRSSWESDSLRALIIVVFAALGLGLAATAYALRGEPGFDSVRLGPWTTWPHLGGADIDPYERAVVASEGLAPMGVNEGLLFVARADDLGAPLETRCAYRLAGTDLPARVWTLAVYRIDGRPQPNVADRHGLTSAGLLRASGGDFVIEAAREARPGNWLPLGDDPNFFLALRLYQAGASALSKAYEGLSLPTITRGDCS</sequence>
<evidence type="ECO:0000256" key="2">
    <source>
        <dbReference type="SAM" id="Phobius"/>
    </source>
</evidence>
<dbReference type="Gene3D" id="2.60.120.600">
    <property type="entry name" value="Domain of unknown function DUF1214, C-terminal domain"/>
    <property type="match status" value="1"/>
</dbReference>
<dbReference type="Proteomes" id="UP000439113">
    <property type="component" value="Unassembled WGS sequence"/>
</dbReference>
<accession>A0A6N8DND3</accession>
<evidence type="ECO:0000313" key="5">
    <source>
        <dbReference type="Proteomes" id="UP000439113"/>
    </source>
</evidence>
<dbReference type="AlphaFoldDB" id="A0A6N8DND3"/>
<dbReference type="SUPFAM" id="SSF160935">
    <property type="entry name" value="VPA0735-like"/>
    <property type="match status" value="1"/>
</dbReference>
<feature type="transmembrane region" description="Helical" evidence="2">
    <location>
        <begin position="92"/>
        <end position="112"/>
    </location>
</feature>
<dbReference type="Pfam" id="PF06742">
    <property type="entry name" value="DUF1214"/>
    <property type="match status" value="1"/>
</dbReference>
<dbReference type="PANTHER" id="PTHR36509:SF2">
    <property type="entry name" value="BLL3101 PROTEIN"/>
    <property type="match status" value="1"/>
</dbReference>
<dbReference type="InterPro" id="IPR037049">
    <property type="entry name" value="DUF1214_C_sf"/>
</dbReference>
<keyword evidence="2" id="KW-0812">Transmembrane</keyword>
<organism evidence="4 5">
    <name type="scientific">Rhodoblastus acidophilus</name>
    <name type="common">Rhodopseudomonas acidophila</name>
    <dbReference type="NCBI Taxonomy" id="1074"/>
    <lineage>
        <taxon>Bacteria</taxon>
        <taxon>Pseudomonadati</taxon>
        <taxon>Pseudomonadota</taxon>
        <taxon>Alphaproteobacteria</taxon>
        <taxon>Hyphomicrobiales</taxon>
        <taxon>Rhodoblastaceae</taxon>
        <taxon>Rhodoblastus</taxon>
    </lineage>
</organism>
<gene>
    <name evidence="4" type="ORF">GJ654_13065</name>
</gene>
<keyword evidence="2" id="KW-0472">Membrane</keyword>
<keyword evidence="2" id="KW-1133">Transmembrane helix</keyword>
<protein>
    <submittedName>
        <fullName evidence="4">DUF1214 domain-containing protein</fullName>
    </submittedName>
</protein>
<dbReference type="OrthoDB" id="7837485at2"/>
<feature type="region of interest" description="Disordered" evidence="1">
    <location>
        <begin position="1"/>
        <end position="66"/>
    </location>
</feature>
<reference evidence="4 5" key="1">
    <citation type="submission" date="2019-11" db="EMBL/GenBank/DDBJ databases">
        <title>Whole-genome sequence of a Rhodoblastus acidophilus DSM 142.</title>
        <authorList>
            <person name="Kyndt J.A."/>
            <person name="Meyer T.E."/>
        </authorList>
    </citation>
    <scope>NUCLEOTIDE SEQUENCE [LARGE SCALE GENOMIC DNA]</scope>
    <source>
        <strain evidence="4 5">DSM 142</strain>
    </source>
</reference>